<feature type="transmembrane region" description="Helical" evidence="6">
    <location>
        <begin position="309"/>
        <end position="331"/>
    </location>
</feature>
<evidence type="ECO:0000256" key="6">
    <source>
        <dbReference type="SAM" id="Phobius"/>
    </source>
</evidence>
<dbReference type="PANTHER" id="PTHR23523">
    <property type="match status" value="1"/>
</dbReference>
<dbReference type="OrthoDB" id="9797740at2"/>
<feature type="transmembrane region" description="Helical" evidence="6">
    <location>
        <begin position="343"/>
        <end position="366"/>
    </location>
</feature>
<keyword evidence="2" id="KW-0813">Transport</keyword>
<dbReference type="GO" id="GO:0005886">
    <property type="term" value="C:plasma membrane"/>
    <property type="evidence" value="ECO:0007669"/>
    <property type="project" value="UniProtKB-SubCell"/>
</dbReference>
<dbReference type="KEGG" id="ble:BleG1_0735"/>
<feature type="transmembrane region" description="Helical" evidence="6">
    <location>
        <begin position="372"/>
        <end position="393"/>
    </location>
</feature>
<evidence type="ECO:0000256" key="2">
    <source>
        <dbReference type="ARBA" id="ARBA00022448"/>
    </source>
</evidence>
<proteinExistence type="predicted"/>
<dbReference type="GO" id="GO:0022857">
    <property type="term" value="F:transmembrane transporter activity"/>
    <property type="evidence" value="ECO:0007669"/>
    <property type="project" value="InterPro"/>
</dbReference>
<feature type="transmembrane region" description="Helical" evidence="6">
    <location>
        <begin position="82"/>
        <end position="100"/>
    </location>
</feature>
<dbReference type="CDD" id="cd17339">
    <property type="entry name" value="MFS_NIMT_CynX_like"/>
    <property type="match status" value="1"/>
</dbReference>
<dbReference type="AlphaFoldDB" id="A0A060LYI1"/>
<feature type="transmembrane region" description="Helical" evidence="6">
    <location>
        <begin position="256"/>
        <end position="276"/>
    </location>
</feature>
<accession>A0A060LYI1</accession>
<keyword evidence="5 6" id="KW-0472">Membrane</keyword>
<keyword evidence="3 6" id="KW-0812">Transmembrane</keyword>
<gene>
    <name evidence="8" type="ORF">BleG1_0735</name>
</gene>
<feature type="transmembrane region" description="Helical" evidence="6">
    <location>
        <begin position="283"/>
        <end position="303"/>
    </location>
</feature>
<dbReference type="eggNOG" id="COG2807">
    <property type="taxonomic scope" value="Bacteria"/>
</dbReference>
<evidence type="ECO:0000256" key="5">
    <source>
        <dbReference type="ARBA" id="ARBA00023136"/>
    </source>
</evidence>
<name>A0A060LYI1_9BACI</name>
<sequence length="405" mass="43962">MQKLRTNNKEHYYTFLLLTSILLIAATLRSPMTSFGPLIPFIREDLAISNVTIGLVNTLPLVMFGLFSPLVPRISRKTGMEFMLLFAMIVLTIGIVFRSLGYTPFLLVGTLLLGLGIAVGNVLMPGLIKLSFPLRIGIMMGIYSVSMNLFGAFASGLSVPIAESNAFNWQHALLLWAVLSAIAVLFICLRLPVMLSSRKKVPGKVDNQPSSSIFKSKLAWCVSLFMGLQSFIPYSLFTWLPDILLNKGFTESEAGWFMALMQVGLIPATFFVPIFAAKLKSQAWLAVASGLLFLIGLAGVTLTASSLTLLFLVVTGMGMGTTFSLAMMFFVLRTHTVEQSSQLSSMAQSIGYMIAATGPFLLGFIADSTKSWTVPLFILMVAAIGISLFGYAAGKDQKIDIPTPS</sequence>
<feature type="transmembrane region" description="Helical" evidence="6">
    <location>
        <begin position="48"/>
        <end position="70"/>
    </location>
</feature>
<keyword evidence="4 6" id="KW-1133">Transmembrane helix</keyword>
<feature type="domain" description="Major facilitator superfamily (MFS) profile" evidence="7">
    <location>
        <begin position="15"/>
        <end position="398"/>
    </location>
</feature>
<evidence type="ECO:0000256" key="1">
    <source>
        <dbReference type="ARBA" id="ARBA00004651"/>
    </source>
</evidence>
<feature type="transmembrane region" description="Helical" evidence="6">
    <location>
        <begin position="140"/>
        <end position="161"/>
    </location>
</feature>
<evidence type="ECO:0000313" key="8">
    <source>
        <dbReference type="EMBL" id="AIC93343.1"/>
    </source>
</evidence>
<reference evidence="8 9" key="1">
    <citation type="journal article" date="2014" name="Gene">
        <title>A comparative genomic analysis of the alkalitolerant soil bacterium Bacillus lehensis G1.</title>
        <authorList>
            <person name="Noor Y.M."/>
            <person name="Samsulrizal N.H."/>
            <person name="Jema'on N.A."/>
            <person name="Low K.O."/>
            <person name="Ramli A.N."/>
            <person name="Alias N.I."/>
            <person name="Damis S.I."/>
            <person name="Fuzi S.F."/>
            <person name="Isa M.N."/>
            <person name="Murad A.M."/>
            <person name="Raih M.F."/>
            <person name="Bakar F.D."/>
            <person name="Najimudin N."/>
            <person name="Mahadi N.M."/>
            <person name="Illias R.M."/>
        </authorList>
    </citation>
    <scope>NUCLEOTIDE SEQUENCE [LARGE SCALE GENOMIC DNA]</scope>
    <source>
        <strain evidence="8 9">G1</strain>
    </source>
</reference>
<organism evidence="8 9">
    <name type="scientific">Shouchella lehensis G1</name>
    <dbReference type="NCBI Taxonomy" id="1246626"/>
    <lineage>
        <taxon>Bacteria</taxon>
        <taxon>Bacillati</taxon>
        <taxon>Bacillota</taxon>
        <taxon>Bacilli</taxon>
        <taxon>Bacillales</taxon>
        <taxon>Bacillaceae</taxon>
        <taxon>Shouchella</taxon>
    </lineage>
</organism>
<feature type="transmembrane region" description="Helical" evidence="6">
    <location>
        <begin position="218"/>
        <end position="236"/>
    </location>
</feature>
<evidence type="ECO:0000259" key="7">
    <source>
        <dbReference type="PROSITE" id="PS50850"/>
    </source>
</evidence>
<feature type="transmembrane region" description="Helical" evidence="6">
    <location>
        <begin position="12"/>
        <end position="28"/>
    </location>
</feature>
<dbReference type="EMBL" id="CP003923">
    <property type="protein sequence ID" value="AIC93343.1"/>
    <property type="molecule type" value="Genomic_DNA"/>
</dbReference>
<dbReference type="InterPro" id="IPR020846">
    <property type="entry name" value="MFS_dom"/>
</dbReference>
<feature type="transmembrane region" description="Helical" evidence="6">
    <location>
        <begin position="106"/>
        <end position="128"/>
    </location>
</feature>
<dbReference type="InterPro" id="IPR011701">
    <property type="entry name" value="MFS"/>
</dbReference>
<evidence type="ECO:0000313" key="9">
    <source>
        <dbReference type="Proteomes" id="UP000027142"/>
    </source>
</evidence>
<dbReference type="PATRIC" id="fig|1246626.3.peg.733"/>
<feature type="transmembrane region" description="Helical" evidence="6">
    <location>
        <begin position="173"/>
        <end position="197"/>
    </location>
</feature>
<keyword evidence="9" id="KW-1185">Reference proteome</keyword>
<evidence type="ECO:0000256" key="3">
    <source>
        <dbReference type="ARBA" id="ARBA00022692"/>
    </source>
</evidence>
<dbReference type="Pfam" id="PF07690">
    <property type="entry name" value="MFS_1"/>
    <property type="match status" value="1"/>
</dbReference>
<dbReference type="InterPro" id="IPR052524">
    <property type="entry name" value="MFS_Cyanate_Porter"/>
</dbReference>
<protein>
    <submittedName>
        <fullName evidence="8">Major facilitator superfamily transporter</fullName>
    </submittedName>
</protein>
<dbReference type="PROSITE" id="PS50850">
    <property type="entry name" value="MFS"/>
    <property type="match status" value="1"/>
</dbReference>
<dbReference type="InterPro" id="IPR036259">
    <property type="entry name" value="MFS_trans_sf"/>
</dbReference>
<dbReference type="RefSeq" id="WP_038477297.1">
    <property type="nucleotide sequence ID" value="NZ_CP003923.1"/>
</dbReference>
<dbReference type="PANTHER" id="PTHR23523:SF2">
    <property type="entry name" value="2-NITROIMIDAZOLE TRANSPORTER"/>
    <property type="match status" value="1"/>
</dbReference>
<evidence type="ECO:0000256" key="4">
    <source>
        <dbReference type="ARBA" id="ARBA00022989"/>
    </source>
</evidence>
<dbReference type="Proteomes" id="UP000027142">
    <property type="component" value="Chromosome"/>
</dbReference>
<dbReference type="HOGENOM" id="CLU_038046_1_0_9"/>
<comment type="subcellular location">
    <subcellularLocation>
        <location evidence="1">Cell membrane</location>
        <topology evidence="1">Multi-pass membrane protein</topology>
    </subcellularLocation>
</comment>
<dbReference type="SUPFAM" id="SSF103473">
    <property type="entry name" value="MFS general substrate transporter"/>
    <property type="match status" value="1"/>
</dbReference>
<dbReference type="Gene3D" id="1.20.1250.20">
    <property type="entry name" value="MFS general substrate transporter like domains"/>
    <property type="match status" value="2"/>
</dbReference>